<dbReference type="AlphaFoldDB" id="R0HZC5"/>
<keyword evidence="4" id="KW-1185">Reference proteome</keyword>
<protein>
    <submittedName>
        <fullName evidence="3">Uncharacterized protein</fullName>
    </submittedName>
</protein>
<feature type="region of interest" description="Disordered" evidence="2">
    <location>
        <begin position="100"/>
        <end position="181"/>
    </location>
</feature>
<feature type="compositionally biased region" description="Polar residues" evidence="2">
    <location>
        <begin position="341"/>
        <end position="382"/>
    </location>
</feature>
<dbReference type="Proteomes" id="UP000029121">
    <property type="component" value="Unassembled WGS sequence"/>
</dbReference>
<feature type="compositionally biased region" description="Polar residues" evidence="2">
    <location>
        <begin position="138"/>
        <end position="180"/>
    </location>
</feature>
<reference evidence="4" key="1">
    <citation type="journal article" date="2013" name="Nat. Genet.">
        <title>The Capsella rubella genome and the genomic consequences of rapid mating system evolution.</title>
        <authorList>
            <person name="Slotte T."/>
            <person name="Hazzouri K.M."/>
            <person name="Agren J.A."/>
            <person name="Koenig D."/>
            <person name="Maumus F."/>
            <person name="Guo Y.L."/>
            <person name="Steige K."/>
            <person name="Platts A.E."/>
            <person name="Escobar J.S."/>
            <person name="Newman L.K."/>
            <person name="Wang W."/>
            <person name="Mandakova T."/>
            <person name="Vello E."/>
            <person name="Smith L.M."/>
            <person name="Henz S.R."/>
            <person name="Steffen J."/>
            <person name="Takuno S."/>
            <person name="Brandvain Y."/>
            <person name="Coop G."/>
            <person name="Andolfatto P."/>
            <person name="Hu T.T."/>
            <person name="Blanchette M."/>
            <person name="Clark R.M."/>
            <person name="Quesneville H."/>
            <person name="Nordborg M."/>
            <person name="Gaut B.S."/>
            <person name="Lysak M.A."/>
            <person name="Jenkins J."/>
            <person name="Grimwood J."/>
            <person name="Chapman J."/>
            <person name="Prochnik S."/>
            <person name="Shu S."/>
            <person name="Rokhsar D."/>
            <person name="Schmutz J."/>
            <person name="Weigel D."/>
            <person name="Wright S.I."/>
        </authorList>
    </citation>
    <scope>NUCLEOTIDE SEQUENCE [LARGE SCALE GENOMIC DNA]</scope>
    <source>
        <strain evidence="4">cv. Monte Gargano</strain>
    </source>
</reference>
<sequence>MNSDVIKSGLKSLLQLSQGLGCFKNADELIKAMRKEETLEDHEADLLRSSLPEPENNSSSSSQSGDETVDEGAMSDNPDEIVEKVSQMLDQISDQLASSLSSTVLPGSSGLESETRIARYPPTQASESLESLPESETKIATSLPTQASEQIENLQESSPQATNHLEPTPGLTNSASSLETETVDKDLAELTPALPNTASSLETQIENVEIPTHTLVPTASESNENGPDSLFHQNQILESLHKMMESQGEELKQLTCALKRQDEKLKVTVWDINVKSEKTIQKTVSSLKSDLKQLSEQHYNALLSQLARTQPSESLENMSELEAQIATNRPTQALKSAGRNLKQQHMNQQVGSSGEPSTRQTGKQTKNRFPSSPNLPESTTTGRNEEAKSSIESLHQMMVSQREELKQFMKNQDEKLEAILWDISEKAENTIQKTGSSLKEDLKQWSQNINYALQSELASTRKSMSSLLKTEIARSRQNHSAAGPTSDGSVRLSQDSALRILRNLATDIIGINNNPQGVLAFIADLIAGINRLDSLFLVRARPDLLLVDQMLVGLLQTPGTPPGTIHFLRHSIHLLLHTDQ</sequence>
<accession>R0HZC5</accession>
<feature type="compositionally biased region" description="Low complexity" evidence="2">
    <location>
        <begin position="100"/>
        <end position="111"/>
    </location>
</feature>
<evidence type="ECO:0000256" key="1">
    <source>
        <dbReference type="SAM" id="Coils"/>
    </source>
</evidence>
<evidence type="ECO:0000313" key="3">
    <source>
        <dbReference type="EMBL" id="EOA29423.1"/>
    </source>
</evidence>
<feature type="region of interest" description="Disordered" evidence="2">
    <location>
        <begin position="335"/>
        <end position="389"/>
    </location>
</feature>
<keyword evidence="1" id="KW-0175">Coiled coil</keyword>
<evidence type="ECO:0000313" key="4">
    <source>
        <dbReference type="Proteomes" id="UP000029121"/>
    </source>
</evidence>
<name>R0HZC5_9BRAS</name>
<organism evidence="3 4">
    <name type="scientific">Capsella rubella</name>
    <dbReference type="NCBI Taxonomy" id="81985"/>
    <lineage>
        <taxon>Eukaryota</taxon>
        <taxon>Viridiplantae</taxon>
        <taxon>Streptophyta</taxon>
        <taxon>Embryophyta</taxon>
        <taxon>Tracheophyta</taxon>
        <taxon>Spermatophyta</taxon>
        <taxon>Magnoliopsida</taxon>
        <taxon>eudicotyledons</taxon>
        <taxon>Gunneridae</taxon>
        <taxon>Pentapetalae</taxon>
        <taxon>rosids</taxon>
        <taxon>malvids</taxon>
        <taxon>Brassicales</taxon>
        <taxon>Brassicaceae</taxon>
        <taxon>Camelineae</taxon>
        <taxon>Capsella</taxon>
    </lineage>
</organism>
<evidence type="ECO:0000256" key="2">
    <source>
        <dbReference type="SAM" id="MobiDB-lite"/>
    </source>
</evidence>
<gene>
    <name evidence="3" type="ORF">CARUB_v10025714mg</name>
</gene>
<proteinExistence type="predicted"/>
<feature type="region of interest" description="Disordered" evidence="2">
    <location>
        <begin position="37"/>
        <end position="83"/>
    </location>
</feature>
<dbReference type="EMBL" id="KB870808">
    <property type="protein sequence ID" value="EOA29423.1"/>
    <property type="molecule type" value="Genomic_DNA"/>
</dbReference>
<feature type="compositionally biased region" description="Low complexity" evidence="2">
    <location>
        <begin position="49"/>
        <end position="64"/>
    </location>
</feature>
<feature type="coiled-coil region" evidence="1">
    <location>
        <begin position="244"/>
        <end position="297"/>
    </location>
</feature>